<keyword evidence="3" id="KW-0378">Hydrolase</keyword>
<keyword evidence="4" id="KW-0788">Thiol protease</keyword>
<comment type="caution">
    <text evidence="8">The sequence shown here is derived from an EMBL/GenBank/DDBJ whole genome shotgun (WGS) entry which is preliminary data.</text>
</comment>
<dbReference type="InterPro" id="IPR000064">
    <property type="entry name" value="NLP_P60_dom"/>
</dbReference>
<dbReference type="Proteomes" id="UP000647416">
    <property type="component" value="Unassembled WGS sequence"/>
</dbReference>
<evidence type="ECO:0000313" key="9">
    <source>
        <dbReference type="Proteomes" id="UP000647416"/>
    </source>
</evidence>
<dbReference type="RefSeq" id="WP_262432718.1">
    <property type="nucleotide sequence ID" value="NZ_JACRTE010000031.1"/>
</dbReference>
<evidence type="ECO:0000256" key="5">
    <source>
        <dbReference type="SAM" id="MobiDB-lite"/>
    </source>
</evidence>
<dbReference type="AlphaFoldDB" id="A0A926F9Z1"/>
<feature type="compositionally biased region" description="Basic and acidic residues" evidence="5">
    <location>
        <begin position="59"/>
        <end position="87"/>
    </location>
</feature>
<sequence length="620" mass="66925">MKSQKADMSEKATETVKTKANYIKQHKNAKVKGGIKQKATEIAPKTRENTAVSSAPTSKTKEQSIKDARKKYVSEKLKTKAEAEKTARQNHTSDMPIHNENLPKTEISASETQRSISNTAFSSKSMPKTKESYIRSHGKAPSDLIRTPEKAKIMPKQNTHTVTRNVSTGTKKAFKTKDSFLKGTNKAVKTGNSYVGKAAKKKTVKTAKRAVKTQKEITKKAAKQAAKQAKQAAQKASQVAKATAKAAVKITVKVAQMVVAATKAVISALAALGGWAVLLVALIVVIVVAAIAASPFGIFISDEAADNDSIPISAIVAECNMELSNKLDDIENAAAADRSEIIGEQANWDLVLAIFATKVAGVEDNTVEDVVVITEDKKQKLKDVFWDMHEITSRTETVANGDTNEKVVYITITAKTKEEMIEKYHFTRKQQEALNTLLEQDEVLISATQSLAVSDATAQDILKNLPDTLSTERKKVIKAACSLVGKVNYFWGGKSSAIGWDSEWGKLKTVSAEGSKTTGTKRPFGLDCSGFVTWSFINSGFNASQIGHGTQGQIAKCSRISWSNAQAGDLAFYSDLSHIGIIAGKDADGNILVIHCSSGRNNVVITTNSSFGFAARPNCY</sequence>
<protein>
    <submittedName>
        <fullName evidence="8">C40 family peptidase</fullName>
    </submittedName>
</protein>
<feature type="compositionally biased region" description="Polar residues" evidence="5">
    <location>
        <begin position="49"/>
        <end position="58"/>
    </location>
</feature>
<dbReference type="PANTHER" id="PTHR47053:SF1">
    <property type="entry name" value="MUREIN DD-ENDOPEPTIDASE MEPH-RELATED"/>
    <property type="match status" value="1"/>
</dbReference>
<evidence type="ECO:0000256" key="4">
    <source>
        <dbReference type="ARBA" id="ARBA00022807"/>
    </source>
</evidence>
<keyword evidence="2" id="KW-0645">Protease</keyword>
<dbReference type="SUPFAM" id="SSF54001">
    <property type="entry name" value="Cysteine proteinases"/>
    <property type="match status" value="1"/>
</dbReference>
<feature type="compositionally biased region" description="Polar residues" evidence="5">
    <location>
        <begin position="107"/>
        <end position="126"/>
    </location>
</feature>
<keyword evidence="6" id="KW-0472">Membrane</keyword>
<evidence type="ECO:0000256" key="2">
    <source>
        <dbReference type="ARBA" id="ARBA00022670"/>
    </source>
</evidence>
<dbReference type="InterPro" id="IPR038765">
    <property type="entry name" value="Papain-like_cys_pep_sf"/>
</dbReference>
<proteinExistence type="inferred from homology"/>
<dbReference type="Pfam" id="PF00877">
    <property type="entry name" value="NLPC_P60"/>
    <property type="match status" value="1"/>
</dbReference>
<evidence type="ECO:0000259" key="7">
    <source>
        <dbReference type="PROSITE" id="PS51935"/>
    </source>
</evidence>
<keyword evidence="6" id="KW-1133">Transmembrane helix</keyword>
<dbReference type="PROSITE" id="PS51935">
    <property type="entry name" value="NLPC_P60"/>
    <property type="match status" value="1"/>
</dbReference>
<evidence type="ECO:0000313" key="8">
    <source>
        <dbReference type="EMBL" id="MBC8597446.1"/>
    </source>
</evidence>
<dbReference type="GO" id="GO:0006508">
    <property type="term" value="P:proteolysis"/>
    <property type="evidence" value="ECO:0007669"/>
    <property type="project" value="UniProtKB-KW"/>
</dbReference>
<dbReference type="GO" id="GO:0008234">
    <property type="term" value="F:cysteine-type peptidase activity"/>
    <property type="evidence" value="ECO:0007669"/>
    <property type="project" value="UniProtKB-KW"/>
</dbReference>
<evidence type="ECO:0000256" key="6">
    <source>
        <dbReference type="SAM" id="Phobius"/>
    </source>
</evidence>
<feature type="transmembrane region" description="Helical" evidence="6">
    <location>
        <begin position="265"/>
        <end position="292"/>
    </location>
</feature>
<accession>A0A926F9Z1</accession>
<feature type="region of interest" description="Disordered" evidence="5">
    <location>
        <begin position="27"/>
        <end position="141"/>
    </location>
</feature>
<keyword evidence="9" id="KW-1185">Reference proteome</keyword>
<evidence type="ECO:0000256" key="1">
    <source>
        <dbReference type="ARBA" id="ARBA00007074"/>
    </source>
</evidence>
<evidence type="ECO:0000256" key="3">
    <source>
        <dbReference type="ARBA" id="ARBA00022801"/>
    </source>
</evidence>
<dbReference type="InterPro" id="IPR051202">
    <property type="entry name" value="Peptidase_C40"/>
</dbReference>
<name>A0A926F9Z1_9FIRM</name>
<comment type="similarity">
    <text evidence="1">Belongs to the peptidase C40 family.</text>
</comment>
<keyword evidence="6" id="KW-0812">Transmembrane</keyword>
<dbReference type="PANTHER" id="PTHR47053">
    <property type="entry name" value="MUREIN DD-ENDOPEPTIDASE MEPH-RELATED"/>
    <property type="match status" value="1"/>
</dbReference>
<organism evidence="8 9">
    <name type="scientific">Qingrenia yutianensis</name>
    <dbReference type="NCBI Taxonomy" id="2763676"/>
    <lineage>
        <taxon>Bacteria</taxon>
        <taxon>Bacillati</taxon>
        <taxon>Bacillota</taxon>
        <taxon>Clostridia</taxon>
        <taxon>Eubacteriales</taxon>
        <taxon>Oscillospiraceae</taxon>
        <taxon>Qingrenia</taxon>
    </lineage>
</organism>
<dbReference type="EMBL" id="JACRTE010000031">
    <property type="protein sequence ID" value="MBC8597446.1"/>
    <property type="molecule type" value="Genomic_DNA"/>
</dbReference>
<feature type="domain" description="NlpC/P60" evidence="7">
    <location>
        <begin position="470"/>
        <end position="620"/>
    </location>
</feature>
<dbReference type="Gene3D" id="3.90.1720.10">
    <property type="entry name" value="endopeptidase domain like (from Nostoc punctiforme)"/>
    <property type="match status" value="1"/>
</dbReference>
<gene>
    <name evidence="8" type="ORF">H8706_11315</name>
</gene>
<reference evidence="8" key="1">
    <citation type="submission" date="2020-08" db="EMBL/GenBank/DDBJ databases">
        <title>Genome public.</title>
        <authorList>
            <person name="Liu C."/>
            <person name="Sun Q."/>
        </authorList>
    </citation>
    <scope>NUCLEOTIDE SEQUENCE</scope>
    <source>
        <strain evidence="8">NSJ-50</strain>
    </source>
</reference>